<proteinExistence type="predicted"/>
<evidence type="ECO:0000313" key="2">
    <source>
        <dbReference type="Proteomes" id="UP000050360"/>
    </source>
</evidence>
<name>A0A0N8KRB7_9EURY</name>
<dbReference type="EMBL" id="LKCM01000080">
    <property type="protein sequence ID" value="KPQ44490.1"/>
    <property type="molecule type" value="Genomic_DNA"/>
</dbReference>
<sequence>MIEALPEEITVDDIMAELYFKQQVDTGLKELDEGKGIPHEEVEKRMAKWLKR</sequence>
<accession>A0A0N8KRB7</accession>
<protein>
    <submittedName>
        <fullName evidence="1">Uncharacterized protein</fullName>
    </submittedName>
</protein>
<organism evidence="1 2">
    <name type="scientific">Candidatus Methanoperedens nitratireducens</name>
    <dbReference type="NCBI Taxonomy" id="1392998"/>
    <lineage>
        <taxon>Archaea</taxon>
        <taxon>Methanobacteriati</taxon>
        <taxon>Methanobacteriota</taxon>
        <taxon>Stenosarchaea group</taxon>
        <taxon>Methanomicrobia</taxon>
        <taxon>Methanosarcinales</taxon>
        <taxon>ANME-2 cluster</taxon>
        <taxon>Candidatus Methanoperedentaceae</taxon>
        <taxon>Candidatus Methanoperedens</taxon>
    </lineage>
</organism>
<gene>
    <name evidence="1" type="ORF">MPEBLZ_00954</name>
</gene>
<dbReference type="AlphaFoldDB" id="A0A0N8KRB7"/>
<comment type="caution">
    <text evidence="1">The sequence shown here is derived from an EMBL/GenBank/DDBJ whole genome shotgun (WGS) entry which is preliminary data.</text>
</comment>
<dbReference type="Proteomes" id="UP000050360">
    <property type="component" value="Unassembled WGS sequence"/>
</dbReference>
<reference evidence="1 2" key="1">
    <citation type="submission" date="2015-09" db="EMBL/GenBank/DDBJ databases">
        <title>A metagenomics-based metabolic model of nitrate-dependent anaerobic oxidation of methane by Methanoperedens-like archaea.</title>
        <authorList>
            <person name="Arshad A."/>
            <person name="Speth D.R."/>
            <person name="De Graaf R.M."/>
            <person name="Op Den Camp H.J."/>
            <person name="Jetten M.S."/>
            <person name="Welte C.U."/>
        </authorList>
    </citation>
    <scope>NUCLEOTIDE SEQUENCE [LARGE SCALE GENOMIC DNA]</scope>
</reference>
<evidence type="ECO:0000313" key="1">
    <source>
        <dbReference type="EMBL" id="KPQ44490.1"/>
    </source>
</evidence>